<accession>A0A6N3GZE6</accession>
<dbReference type="InterPro" id="IPR016040">
    <property type="entry name" value="NAD(P)-bd_dom"/>
</dbReference>
<dbReference type="NCBIfam" id="TIGR02622">
    <property type="entry name" value="CDP_4_6_dhtase"/>
    <property type="match status" value="1"/>
</dbReference>
<dbReference type="Gene3D" id="3.40.50.720">
    <property type="entry name" value="NAD(P)-binding Rossmann-like Domain"/>
    <property type="match status" value="1"/>
</dbReference>
<dbReference type="EC" id="4.2.1.45" evidence="2"/>
<dbReference type="InterPro" id="IPR036291">
    <property type="entry name" value="NAD(P)-bd_dom_sf"/>
</dbReference>
<dbReference type="Gene3D" id="3.90.25.10">
    <property type="entry name" value="UDP-galactose 4-epimerase, domain 1"/>
    <property type="match status" value="1"/>
</dbReference>
<dbReference type="Pfam" id="PF16363">
    <property type="entry name" value="GDP_Man_Dehyd"/>
    <property type="match status" value="1"/>
</dbReference>
<dbReference type="SUPFAM" id="SSF51735">
    <property type="entry name" value="NAD(P)-binding Rossmann-fold domains"/>
    <property type="match status" value="1"/>
</dbReference>
<dbReference type="EMBL" id="CACRUB010000052">
    <property type="protein sequence ID" value="VYU69109.1"/>
    <property type="molecule type" value="Genomic_DNA"/>
</dbReference>
<feature type="domain" description="NAD(P)-binding" evidence="1">
    <location>
        <begin position="20"/>
        <end position="328"/>
    </location>
</feature>
<gene>
    <name evidence="2" type="primary">rfbG</name>
    <name evidence="2" type="ORF">FPLFYP42_03435</name>
</gene>
<dbReference type="AlphaFoldDB" id="A0A6N3GZE6"/>
<sequence length="362" mass="40434">MMEKNSNLANKEFYKSKRVFVTGHTGFKGAWLTAVLHELGAEVTGYALAPDAGCLFQKMGGDTMMHHVVGDVRDYEHIKSVLLEARPEIVLHLAAQAIVKDCFDNPHYAYETNVMGTVNLFEAIRQCDSVKSVVVITTDKVYENKGDGAVYVEGDPLGGIDPYSSSKTCMEYISDTYKRSYLQVEGRMVGVSTVRASNVLGGGDHIQSRLIPSILNSIAAGKPVELRNPHQTRPWQSVLDALNGYLTIGRLMAKEPEKYSSQWNIGPTLDGIKDVLWVVSKMQEHYANAEYVVGDTFAVTESKTLGLDIQKSLAKLDWEPILSCDKMLYNIVEFFKLQQSGVSERDICSKQIREFFQIEQEQ</sequence>
<name>A0A6N3GZE6_FLAPL</name>
<evidence type="ECO:0000259" key="1">
    <source>
        <dbReference type="Pfam" id="PF16363"/>
    </source>
</evidence>
<dbReference type="RefSeq" id="WP_421823253.1">
    <property type="nucleotide sequence ID" value="NZ_CACRUB010000052.1"/>
</dbReference>
<evidence type="ECO:0000313" key="2">
    <source>
        <dbReference type="EMBL" id="VYU69109.1"/>
    </source>
</evidence>
<organism evidence="2">
    <name type="scientific">Flavonifractor plautii</name>
    <name type="common">Fusobacterium plautii</name>
    <dbReference type="NCBI Taxonomy" id="292800"/>
    <lineage>
        <taxon>Bacteria</taxon>
        <taxon>Bacillati</taxon>
        <taxon>Bacillota</taxon>
        <taxon>Clostridia</taxon>
        <taxon>Eubacteriales</taxon>
        <taxon>Oscillospiraceae</taxon>
        <taxon>Flavonifractor</taxon>
    </lineage>
</organism>
<proteinExistence type="predicted"/>
<reference evidence="2" key="1">
    <citation type="submission" date="2019-11" db="EMBL/GenBank/DDBJ databases">
        <authorList>
            <person name="Feng L."/>
        </authorList>
    </citation>
    <scope>NUCLEOTIDE SEQUENCE</scope>
    <source>
        <strain evidence="2">FplautiiLFYP42</strain>
    </source>
</reference>
<dbReference type="PANTHER" id="PTHR43000">
    <property type="entry name" value="DTDP-D-GLUCOSE 4,6-DEHYDRATASE-RELATED"/>
    <property type="match status" value="1"/>
</dbReference>
<protein>
    <submittedName>
        <fullName evidence="2">CDP-glucose 4,6-dehydratase</fullName>
        <ecNumber evidence="2">4.2.1.45</ecNumber>
    </submittedName>
</protein>
<dbReference type="InterPro" id="IPR013445">
    <property type="entry name" value="CDP_4_6_deHydtase"/>
</dbReference>
<keyword evidence="2" id="KW-0456">Lyase</keyword>
<dbReference type="GO" id="GO:0047733">
    <property type="term" value="F:CDP-glucose 4,6-dehydratase activity"/>
    <property type="evidence" value="ECO:0007669"/>
    <property type="project" value="UniProtKB-EC"/>
</dbReference>